<evidence type="ECO:0000256" key="2">
    <source>
        <dbReference type="SAM" id="Coils"/>
    </source>
</evidence>
<sequence length="154" mass="18059">KSTLLLFFNFRFLRKMAKKWKKKIPTIKHKKNAVKHLKQQKNILESAESKNIDLSEICAVLDKKDLESLKSGNINVEEEKILKSENTKVKDGGLPMESSAMEVDKPQSRYHPKTFKNEHGNYPIWMNSRAIKKLKAKLKHRSYKRRGNKNKQKI</sequence>
<dbReference type="Pfam" id="PF10169">
    <property type="entry name" value="LLPH"/>
    <property type="match status" value="1"/>
</dbReference>
<dbReference type="GO" id="GO:0001099">
    <property type="term" value="F:basal RNA polymerase II transcription machinery binding"/>
    <property type="evidence" value="ECO:0007669"/>
    <property type="project" value="TreeGrafter"/>
</dbReference>
<dbReference type="GO" id="GO:0097484">
    <property type="term" value="P:dendrite extension"/>
    <property type="evidence" value="ECO:0007669"/>
    <property type="project" value="TreeGrafter"/>
</dbReference>
<gene>
    <name evidence="4" type="primary">llph</name>
    <name evidence="4" type="ORF">TNCT_345531</name>
</gene>
<reference evidence="4" key="1">
    <citation type="submission" date="2020-07" db="EMBL/GenBank/DDBJ databases">
        <title>Multicomponent nature underlies the extraordinary mechanical properties of spider dragline silk.</title>
        <authorList>
            <person name="Kono N."/>
            <person name="Nakamura H."/>
            <person name="Mori M."/>
            <person name="Yoshida Y."/>
            <person name="Ohtoshi R."/>
            <person name="Malay A.D."/>
            <person name="Moran D.A.P."/>
            <person name="Tomita M."/>
            <person name="Numata K."/>
            <person name="Arakawa K."/>
        </authorList>
    </citation>
    <scope>NUCLEOTIDE SEQUENCE</scope>
</reference>
<dbReference type="PANTHER" id="PTHR34253">
    <property type="entry name" value="PROTEIN LLP HOMOLOG"/>
    <property type="match status" value="1"/>
</dbReference>
<dbReference type="GO" id="GO:0005730">
    <property type="term" value="C:nucleolus"/>
    <property type="evidence" value="ECO:0007669"/>
    <property type="project" value="TreeGrafter"/>
</dbReference>
<keyword evidence="5" id="KW-1185">Reference proteome</keyword>
<feature type="coiled-coil region" evidence="2">
    <location>
        <begin position="27"/>
        <end position="57"/>
    </location>
</feature>
<dbReference type="Proteomes" id="UP000887116">
    <property type="component" value="Unassembled WGS sequence"/>
</dbReference>
<evidence type="ECO:0000256" key="3">
    <source>
        <dbReference type="SAM" id="MobiDB-lite"/>
    </source>
</evidence>
<proteinExistence type="inferred from homology"/>
<protein>
    <submittedName>
        <fullName evidence="4">Protein LLP</fullName>
    </submittedName>
</protein>
<dbReference type="InterPro" id="IPR018784">
    <property type="entry name" value="LLPH-like"/>
</dbReference>
<dbReference type="GO" id="GO:0003723">
    <property type="term" value="F:RNA binding"/>
    <property type="evidence" value="ECO:0007669"/>
    <property type="project" value="TreeGrafter"/>
</dbReference>
<name>A0A8X6KV46_TRICU</name>
<comment type="caution">
    <text evidence="4">The sequence shown here is derived from an EMBL/GenBank/DDBJ whole genome shotgun (WGS) entry which is preliminary data.</text>
</comment>
<keyword evidence="2" id="KW-0175">Coiled coil</keyword>
<dbReference type="OrthoDB" id="6257894at2759"/>
<feature type="non-terminal residue" evidence="4">
    <location>
        <position position="1"/>
    </location>
</feature>
<feature type="region of interest" description="Disordered" evidence="3">
    <location>
        <begin position="87"/>
        <end position="121"/>
    </location>
</feature>
<dbReference type="EMBL" id="BMAO01032885">
    <property type="protein sequence ID" value="GFQ85446.1"/>
    <property type="molecule type" value="Genomic_DNA"/>
</dbReference>
<organism evidence="4 5">
    <name type="scientific">Trichonephila clavata</name>
    <name type="common">Joro spider</name>
    <name type="synonym">Nephila clavata</name>
    <dbReference type="NCBI Taxonomy" id="2740835"/>
    <lineage>
        <taxon>Eukaryota</taxon>
        <taxon>Metazoa</taxon>
        <taxon>Ecdysozoa</taxon>
        <taxon>Arthropoda</taxon>
        <taxon>Chelicerata</taxon>
        <taxon>Arachnida</taxon>
        <taxon>Araneae</taxon>
        <taxon>Araneomorphae</taxon>
        <taxon>Entelegynae</taxon>
        <taxon>Araneoidea</taxon>
        <taxon>Nephilidae</taxon>
        <taxon>Trichonephila</taxon>
    </lineage>
</organism>
<accession>A0A8X6KV46</accession>
<comment type="similarity">
    <text evidence="1">Belongs to the learning-associated protein family.</text>
</comment>
<dbReference type="AlphaFoldDB" id="A0A8X6KV46"/>
<evidence type="ECO:0000313" key="4">
    <source>
        <dbReference type="EMBL" id="GFQ85446.1"/>
    </source>
</evidence>
<evidence type="ECO:0000313" key="5">
    <source>
        <dbReference type="Proteomes" id="UP000887116"/>
    </source>
</evidence>
<evidence type="ECO:0000256" key="1">
    <source>
        <dbReference type="ARBA" id="ARBA00034118"/>
    </source>
</evidence>
<dbReference type="PANTHER" id="PTHR34253:SF1">
    <property type="entry name" value="PROTEIN LLP HOMOLOG"/>
    <property type="match status" value="1"/>
</dbReference>